<dbReference type="InterPro" id="IPR002477">
    <property type="entry name" value="Peptidoglycan-bd-like"/>
</dbReference>
<dbReference type="Gene3D" id="3.40.80.10">
    <property type="entry name" value="Peptidoglycan recognition protein-like"/>
    <property type="match status" value="1"/>
</dbReference>
<dbReference type="STRING" id="636.AAW15_05835"/>
<dbReference type="InterPro" id="IPR051206">
    <property type="entry name" value="NAMLAA_amidase_2"/>
</dbReference>
<dbReference type="SMART" id="SM00644">
    <property type="entry name" value="Ami_2"/>
    <property type="match status" value="1"/>
</dbReference>
<dbReference type="GO" id="GO:0009254">
    <property type="term" value="P:peptidoglycan turnover"/>
    <property type="evidence" value="ECO:0007669"/>
    <property type="project" value="TreeGrafter"/>
</dbReference>
<evidence type="ECO:0000259" key="6">
    <source>
        <dbReference type="SMART" id="SM00644"/>
    </source>
</evidence>
<dbReference type="EC" id="3.5.1.28" evidence="3"/>
<reference evidence="8" key="1">
    <citation type="submission" date="2017-09" db="EMBL/GenBank/DDBJ databases">
        <title>FDA dAtabase for Regulatory Grade micrObial Sequences (FDA-ARGOS): Supporting development and validation of Infectious Disease Dx tests.</title>
        <authorList>
            <person name="Goldberg B."/>
            <person name="Campos J."/>
            <person name="Tallon L."/>
            <person name="Sadzewicz L."/>
            <person name="Ott S."/>
            <person name="Zhao X."/>
            <person name="Nagaraj S."/>
            <person name="Vavikolanu K."/>
            <person name="Aluvathingal J."/>
            <person name="Nadendla S."/>
            <person name="Geyer C."/>
            <person name="Sichtig H."/>
        </authorList>
    </citation>
    <scope>NUCLEOTIDE SEQUENCE [LARGE SCALE GENOMIC DNA]</scope>
    <source>
        <strain evidence="8">FDAARGOS_370</strain>
    </source>
</reference>
<dbReference type="InterPro" id="IPR036505">
    <property type="entry name" value="Amidase/PGRP_sf"/>
</dbReference>
<comment type="caution">
    <text evidence="7">The sequence shown here is derived from an EMBL/GenBank/DDBJ whole genome shotgun (WGS) entry which is preliminary data.</text>
</comment>
<dbReference type="EMBL" id="PDDV01000013">
    <property type="protein sequence ID" value="PEH72289.1"/>
    <property type="molecule type" value="Genomic_DNA"/>
</dbReference>
<dbReference type="InterPro" id="IPR036365">
    <property type="entry name" value="PGBD-like_sf"/>
</dbReference>
<dbReference type="InterPro" id="IPR002502">
    <property type="entry name" value="Amidase_domain"/>
</dbReference>
<evidence type="ECO:0000256" key="1">
    <source>
        <dbReference type="ARBA" id="ARBA00001561"/>
    </source>
</evidence>
<dbReference type="RefSeq" id="WP_098143046.1">
    <property type="nucleotide sequence ID" value="NZ_CP163408.1"/>
</dbReference>
<dbReference type="Gene3D" id="1.10.101.10">
    <property type="entry name" value="PGBD-like superfamily/PGBD"/>
    <property type="match status" value="1"/>
</dbReference>
<dbReference type="GO" id="GO:0009253">
    <property type="term" value="P:peptidoglycan catabolic process"/>
    <property type="evidence" value="ECO:0007669"/>
    <property type="project" value="InterPro"/>
</dbReference>
<dbReference type="PANTHER" id="PTHR30417:SF1">
    <property type="entry name" value="N-ACETYLMURAMOYL-L-ALANINE AMIDASE AMID"/>
    <property type="match status" value="1"/>
</dbReference>
<dbReference type="Pfam" id="PF01510">
    <property type="entry name" value="Amidase_2"/>
    <property type="match status" value="1"/>
</dbReference>
<evidence type="ECO:0000256" key="2">
    <source>
        <dbReference type="ARBA" id="ARBA00007553"/>
    </source>
</evidence>
<organism evidence="7 8">
    <name type="scientific">Edwardsiella tarda</name>
    <dbReference type="NCBI Taxonomy" id="636"/>
    <lineage>
        <taxon>Bacteria</taxon>
        <taxon>Pseudomonadati</taxon>
        <taxon>Pseudomonadota</taxon>
        <taxon>Gammaproteobacteria</taxon>
        <taxon>Enterobacterales</taxon>
        <taxon>Hafniaceae</taxon>
        <taxon>Edwardsiella</taxon>
    </lineage>
</organism>
<dbReference type="GO" id="GO:0019867">
    <property type="term" value="C:outer membrane"/>
    <property type="evidence" value="ECO:0007669"/>
    <property type="project" value="TreeGrafter"/>
</dbReference>
<feature type="domain" description="N-acetylmuramoyl-L-alanine amidase" evidence="6">
    <location>
        <begin position="33"/>
        <end position="178"/>
    </location>
</feature>
<name>A0A2A7U1T1_EDWTA</name>
<proteinExistence type="inferred from homology"/>
<dbReference type="GO" id="GO:0008745">
    <property type="term" value="F:N-acetylmuramoyl-L-alanine amidase activity"/>
    <property type="evidence" value="ECO:0007669"/>
    <property type="project" value="UniProtKB-EC"/>
</dbReference>
<dbReference type="SUPFAM" id="SSF55846">
    <property type="entry name" value="N-acetylmuramoyl-L-alanine amidase-like"/>
    <property type="match status" value="1"/>
</dbReference>
<evidence type="ECO:0000256" key="4">
    <source>
        <dbReference type="ARBA" id="ARBA00022801"/>
    </source>
</evidence>
<accession>A0A2A7U1T1</accession>
<comment type="similarity">
    <text evidence="2">Belongs to the N-acetylmuramoyl-L-alanine amidase 2 family.</text>
</comment>
<evidence type="ECO:0000313" key="7">
    <source>
        <dbReference type="EMBL" id="PEH72289.1"/>
    </source>
</evidence>
<evidence type="ECO:0000256" key="3">
    <source>
        <dbReference type="ARBA" id="ARBA00011901"/>
    </source>
</evidence>
<dbReference type="GO" id="GO:0071555">
    <property type="term" value="P:cell wall organization"/>
    <property type="evidence" value="ECO:0007669"/>
    <property type="project" value="UniProtKB-KW"/>
</dbReference>
<dbReference type="PANTHER" id="PTHR30417">
    <property type="entry name" value="N-ACETYLMURAMOYL-L-ALANINE AMIDASE AMID"/>
    <property type="match status" value="1"/>
</dbReference>
<dbReference type="Proteomes" id="UP000219788">
    <property type="component" value="Unassembled WGS sequence"/>
</dbReference>
<sequence length="282" mass="31609">MMNKGLLLLLLVWLVGCQSHPPLRDRGDYLVDDSQQALRAEPRVRYLVIHYTAEDFASSLKVLTDEQVSAHYLVPAQPPQRQGKPVVWQLVPESRSAWHAGGSYWRGQTRLNDNSIGIEIENPGYRRTANGIVWYPFSAQQIAAVRALSRDIVRRYHIAPPDVVGHMDIAPQRKVDPGPLFPWALLAEQGVGAWPDAARVRAYRQRYQASPPGVAYLQRRLALWGYQIAATGINDAASRRVIAAFQMHYRPTDFRGEADAETCAIVDALLAKYGPGPQPPER</sequence>
<dbReference type="OrthoDB" id="9794842at2"/>
<gene>
    <name evidence="7" type="ORF">CRM76_10315</name>
</gene>
<dbReference type="SUPFAM" id="SSF47090">
    <property type="entry name" value="PGBD-like"/>
    <property type="match status" value="1"/>
</dbReference>
<keyword evidence="5" id="KW-0961">Cell wall biogenesis/degradation</keyword>
<keyword evidence="4" id="KW-0378">Hydrolase</keyword>
<dbReference type="FunFam" id="3.40.80.10:FF:000003">
    <property type="entry name" value="N-acetylmuramoyl-L-alanine amidase"/>
    <property type="match status" value="1"/>
</dbReference>
<dbReference type="AlphaFoldDB" id="A0A2A7U1T1"/>
<dbReference type="InterPro" id="IPR036366">
    <property type="entry name" value="PGBDSf"/>
</dbReference>
<dbReference type="PROSITE" id="PS51257">
    <property type="entry name" value="PROKAR_LIPOPROTEIN"/>
    <property type="match status" value="1"/>
</dbReference>
<evidence type="ECO:0000313" key="8">
    <source>
        <dbReference type="Proteomes" id="UP000219788"/>
    </source>
</evidence>
<dbReference type="CDD" id="cd06583">
    <property type="entry name" value="PGRP"/>
    <property type="match status" value="1"/>
</dbReference>
<dbReference type="Pfam" id="PF01471">
    <property type="entry name" value="PG_binding_1"/>
    <property type="match status" value="1"/>
</dbReference>
<comment type="catalytic activity">
    <reaction evidence="1">
        <text>Hydrolyzes the link between N-acetylmuramoyl residues and L-amino acid residues in certain cell-wall glycopeptides.</text>
        <dbReference type="EC" id="3.5.1.28"/>
    </reaction>
</comment>
<evidence type="ECO:0000256" key="5">
    <source>
        <dbReference type="ARBA" id="ARBA00023316"/>
    </source>
</evidence>
<protein>
    <recommendedName>
        <fullName evidence="3">N-acetylmuramoyl-L-alanine amidase</fullName>
        <ecNumber evidence="3">3.5.1.28</ecNumber>
    </recommendedName>
</protein>